<feature type="transmembrane region" description="Helical" evidence="12">
    <location>
        <begin position="282"/>
        <end position="302"/>
    </location>
</feature>
<feature type="transmembrane region" description="Helical" evidence="12">
    <location>
        <begin position="489"/>
        <end position="513"/>
    </location>
</feature>
<feature type="transmembrane region" description="Helical" evidence="12">
    <location>
        <begin position="308"/>
        <end position="327"/>
    </location>
</feature>
<accession>A0ABS9PA54</accession>
<dbReference type="Gene3D" id="6.10.140.1330">
    <property type="match status" value="1"/>
</dbReference>
<evidence type="ECO:0000256" key="7">
    <source>
        <dbReference type="ARBA" id="ARBA00022989"/>
    </source>
</evidence>
<keyword evidence="8" id="KW-0915">Sodium</keyword>
<keyword evidence="3" id="KW-0813">Transport</keyword>
<feature type="domain" description="Cation/H+ exchanger transmembrane" evidence="13">
    <location>
        <begin position="20"/>
        <end position="398"/>
    </location>
</feature>
<dbReference type="Proteomes" id="UP000814385">
    <property type="component" value="Unassembled WGS sequence"/>
</dbReference>
<evidence type="ECO:0000256" key="11">
    <source>
        <dbReference type="ARBA" id="ARBA00023201"/>
    </source>
</evidence>
<feature type="transmembrane region" description="Helical" evidence="12">
    <location>
        <begin position="374"/>
        <end position="392"/>
    </location>
</feature>
<evidence type="ECO:0000256" key="5">
    <source>
        <dbReference type="ARBA" id="ARBA00022475"/>
    </source>
</evidence>
<evidence type="ECO:0000256" key="9">
    <source>
        <dbReference type="ARBA" id="ARBA00023065"/>
    </source>
</evidence>
<keyword evidence="7 12" id="KW-1133">Transmembrane helix</keyword>
<comment type="subcellular location">
    <subcellularLocation>
        <location evidence="1">Cell membrane</location>
        <topology evidence="1">Multi-pass membrane protein</topology>
    </subcellularLocation>
</comment>
<feature type="transmembrane region" description="Helical" evidence="12">
    <location>
        <begin position="347"/>
        <end position="368"/>
    </location>
</feature>
<dbReference type="PANTHER" id="PTHR10110">
    <property type="entry name" value="SODIUM/HYDROGEN EXCHANGER"/>
    <property type="match status" value="1"/>
</dbReference>
<evidence type="ECO:0000256" key="3">
    <source>
        <dbReference type="ARBA" id="ARBA00022448"/>
    </source>
</evidence>
<feature type="transmembrane region" description="Helical" evidence="12">
    <location>
        <begin position="195"/>
        <end position="213"/>
    </location>
</feature>
<feature type="transmembrane region" description="Helical" evidence="12">
    <location>
        <begin position="247"/>
        <end position="262"/>
    </location>
</feature>
<gene>
    <name evidence="14" type="ORF">HOP52_10235</name>
</gene>
<reference evidence="14 15" key="1">
    <citation type="submission" date="2020-05" db="EMBL/GenBank/DDBJ databases">
        <title>Comparative genomic analysis of denitrifying bacteria from Halomonas genus.</title>
        <authorList>
            <person name="Wang L."/>
            <person name="Shao Z."/>
        </authorList>
    </citation>
    <scope>NUCLEOTIDE SEQUENCE [LARGE SCALE GENOMIC DNA]</scope>
    <source>
        <strain evidence="14 15">A4</strain>
    </source>
</reference>
<keyword evidence="15" id="KW-1185">Reference proteome</keyword>
<evidence type="ECO:0000256" key="1">
    <source>
        <dbReference type="ARBA" id="ARBA00004651"/>
    </source>
</evidence>
<feature type="transmembrane region" description="Helical" evidence="12">
    <location>
        <begin position="59"/>
        <end position="77"/>
    </location>
</feature>
<keyword evidence="10 12" id="KW-0472">Membrane</keyword>
<evidence type="ECO:0000313" key="15">
    <source>
        <dbReference type="Proteomes" id="UP000814385"/>
    </source>
</evidence>
<evidence type="ECO:0000256" key="4">
    <source>
        <dbReference type="ARBA" id="ARBA00022449"/>
    </source>
</evidence>
<proteinExistence type="inferred from homology"/>
<evidence type="ECO:0000256" key="12">
    <source>
        <dbReference type="SAM" id="Phobius"/>
    </source>
</evidence>
<keyword evidence="4" id="KW-0050">Antiport</keyword>
<dbReference type="InterPro" id="IPR018422">
    <property type="entry name" value="Cation/H_exchanger_CPA1"/>
</dbReference>
<dbReference type="PANTHER" id="PTHR10110:SF195">
    <property type="entry name" value="NA(+)_H(+) ANTIPORTER NHAS2"/>
    <property type="match status" value="1"/>
</dbReference>
<sequence length="581" mass="62964">MEGFADDHTRLLAALCGFLFLVSAIRHYAPRTVLPAESWLLLAGIGYGLAASRTPGLPSVRLDPAVVFGILLPVLAFSEGRHLPIALLVRAACPVMLLVLLGMPMAMVLIGLPAAWLFDLPYLHGLMFGAAVAATDTISVAHLLDRFKIPRRLRLLLDGESIFIDAITVVMFTALAGAVIGAGDFLPGDIAVETFRSMLLAVPVGLLLGWLIGRLVRHWGEQNRMSGLTMTLALPIAGFLLSERLLHASGIIAVVFAALAFSHSRRSAETGKRELYDDFWEYLGSLGASVLFFALGAAMALQVFSLDWTHGLIIVLLLLSRALLVYASGPLLRMQGCALPPGWRHGLMLGGLRGAIPAGLALMLPLDYLYRDELLVMVFAVVAFGILVHPLLMEFYLKRFPVQELPVPEGRESSDPGEAMSGLAPILGQRLKQSAWGLAAIAGFIAGVVFILLEMAMVWLFQGMSPWAPVRMIAAIGMGPEVLPPPASFAIDLTLVAAVVHFTLSLVYAWIIAPFIEEVGLIKALGAGLFFGLAIYLVNFYLFTAMFPWFEMARNWITIFAHLVFGAVLAVSYCLARQRSH</sequence>
<name>A0ABS9PA54_9GAMM</name>
<keyword evidence="6 12" id="KW-0812">Transmembrane</keyword>
<dbReference type="InterPro" id="IPR006153">
    <property type="entry name" value="Cation/H_exchanger_TM"/>
</dbReference>
<keyword evidence="11" id="KW-0739">Sodium transport</keyword>
<feature type="transmembrane region" description="Helical" evidence="12">
    <location>
        <begin position="162"/>
        <end position="183"/>
    </location>
</feature>
<keyword evidence="9" id="KW-0406">Ion transport</keyword>
<protein>
    <submittedName>
        <fullName evidence="14">Sodium:proton antiporter</fullName>
    </submittedName>
</protein>
<evidence type="ECO:0000259" key="13">
    <source>
        <dbReference type="Pfam" id="PF00999"/>
    </source>
</evidence>
<dbReference type="RefSeq" id="WP_238977283.1">
    <property type="nucleotide sequence ID" value="NZ_JABFUC010000007.1"/>
</dbReference>
<feature type="transmembrane region" description="Helical" evidence="12">
    <location>
        <begin position="122"/>
        <end position="141"/>
    </location>
</feature>
<evidence type="ECO:0000256" key="8">
    <source>
        <dbReference type="ARBA" id="ARBA00023053"/>
    </source>
</evidence>
<dbReference type="EMBL" id="JABFUC010000007">
    <property type="protein sequence ID" value="MCG6658132.1"/>
    <property type="molecule type" value="Genomic_DNA"/>
</dbReference>
<comment type="caution">
    <text evidence="14">The sequence shown here is derived from an EMBL/GenBank/DDBJ whole genome shotgun (WGS) entry which is preliminary data.</text>
</comment>
<feature type="transmembrane region" description="Helical" evidence="12">
    <location>
        <begin position="556"/>
        <end position="576"/>
    </location>
</feature>
<keyword evidence="5" id="KW-1003">Cell membrane</keyword>
<dbReference type="Pfam" id="PF00999">
    <property type="entry name" value="Na_H_Exchanger"/>
    <property type="match status" value="1"/>
</dbReference>
<evidence type="ECO:0000256" key="2">
    <source>
        <dbReference type="ARBA" id="ARBA00007367"/>
    </source>
</evidence>
<evidence type="ECO:0000256" key="6">
    <source>
        <dbReference type="ARBA" id="ARBA00022692"/>
    </source>
</evidence>
<feature type="transmembrane region" description="Helical" evidence="12">
    <location>
        <begin position="89"/>
        <end position="116"/>
    </location>
</feature>
<feature type="transmembrane region" description="Helical" evidence="12">
    <location>
        <begin position="525"/>
        <end position="550"/>
    </location>
</feature>
<evidence type="ECO:0000313" key="14">
    <source>
        <dbReference type="EMBL" id="MCG6658132.1"/>
    </source>
</evidence>
<feature type="transmembrane region" description="Helical" evidence="12">
    <location>
        <begin position="225"/>
        <end position="241"/>
    </location>
</feature>
<comment type="similarity">
    <text evidence="2">Belongs to the monovalent cation:proton antiporter 1 (CPA1) transporter (TC 2.A.36) family.</text>
</comment>
<feature type="transmembrane region" description="Helical" evidence="12">
    <location>
        <begin position="435"/>
        <end position="461"/>
    </location>
</feature>
<organism evidence="14 15">
    <name type="scientific">Billgrantia campisalis</name>
    <dbReference type="NCBI Taxonomy" id="74661"/>
    <lineage>
        <taxon>Bacteria</taxon>
        <taxon>Pseudomonadati</taxon>
        <taxon>Pseudomonadota</taxon>
        <taxon>Gammaproteobacteria</taxon>
        <taxon>Oceanospirillales</taxon>
        <taxon>Halomonadaceae</taxon>
        <taxon>Billgrantia</taxon>
    </lineage>
</organism>
<evidence type="ECO:0000256" key="10">
    <source>
        <dbReference type="ARBA" id="ARBA00023136"/>
    </source>
</evidence>